<feature type="region of interest" description="Disordered" evidence="1">
    <location>
        <begin position="135"/>
        <end position="157"/>
    </location>
</feature>
<feature type="transmembrane region" description="Helical" evidence="2">
    <location>
        <begin position="165"/>
        <end position="187"/>
    </location>
</feature>
<organism evidence="3 4">
    <name type="scientific">Pseudopithomyces chartarum</name>
    <dbReference type="NCBI Taxonomy" id="1892770"/>
    <lineage>
        <taxon>Eukaryota</taxon>
        <taxon>Fungi</taxon>
        <taxon>Dikarya</taxon>
        <taxon>Ascomycota</taxon>
        <taxon>Pezizomycotina</taxon>
        <taxon>Dothideomycetes</taxon>
        <taxon>Pleosporomycetidae</taxon>
        <taxon>Pleosporales</taxon>
        <taxon>Massarineae</taxon>
        <taxon>Didymosphaeriaceae</taxon>
        <taxon>Pseudopithomyces</taxon>
    </lineage>
</organism>
<proteinExistence type="predicted"/>
<evidence type="ECO:0000313" key="4">
    <source>
        <dbReference type="Proteomes" id="UP001280581"/>
    </source>
</evidence>
<keyword evidence="4" id="KW-1185">Reference proteome</keyword>
<comment type="caution">
    <text evidence="3">The sequence shown here is derived from an EMBL/GenBank/DDBJ whole genome shotgun (WGS) entry which is preliminary data.</text>
</comment>
<accession>A0AAN6RCW6</accession>
<reference evidence="3 4" key="1">
    <citation type="submission" date="2021-02" db="EMBL/GenBank/DDBJ databases">
        <title>Genome assembly of Pseudopithomyces chartarum.</title>
        <authorList>
            <person name="Jauregui R."/>
            <person name="Singh J."/>
            <person name="Voisey C."/>
        </authorList>
    </citation>
    <scope>NUCLEOTIDE SEQUENCE [LARGE SCALE GENOMIC DNA]</scope>
    <source>
        <strain evidence="3 4">AGR01</strain>
    </source>
</reference>
<keyword evidence="2" id="KW-0812">Transmembrane</keyword>
<name>A0AAN6RCW6_9PLEO</name>
<feature type="compositionally biased region" description="Polar residues" evidence="1">
    <location>
        <begin position="141"/>
        <end position="157"/>
    </location>
</feature>
<dbReference type="Proteomes" id="UP001280581">
    <property type="component" value="Unassembled WGS sequence"/>
</dbReference>
<gene>
    <name evidence="3" type="ORF">GRF29_216g210385</name>
</gene>
<evidence type="ECO:0000256" key="2">
    <source>
        <dbReference type="SAM" id="Phobius"/>
    </source>
</evidence>
<keyword evidence="2" id="KW-0472">Membrane</keyword>
<sequence>MPLYSPGVCPEGQEIVEVTQILANKTDGGVNTSWQGSCCSSGMSFGPNVSRFCQSTITVPLAVHAYITSSGNSSYEWVQTVDGSTSTLSSITGLATGLAVADPVVVAWNLEEMAQFPDAYRTSLAQRIGVASPASAASSAGTPQETGNSRIATPTSNGLSTGAKAGIGVGVSLGTILLLVLLVLYLMRRSAKAKKGTVDAAELEDPNTTNAWKRWFLGGRWRNEADVDETTKHELDSRTVNVVSGPPAELASTEIGTHPQINNGRVVSNGANDIQLGTEGPVIVRHTTRTQTGPDAFFLSSKLFLLTFNRPTLVHGTEVLDERFVRGWNKLPHELKLQILSYDTDLSCSPITKISHAPGKPSGWDTLARYHAMTPETGALATQMFYKKLKFRIAIESPIRLTSSVFLPNKLVATFVRSIYVRVPLTTASWGKLAKIANGEYGFDNLKKVEVDLDMAPFFSWVNRPAGPSHVPFFFNNQMAFMRDVRWMPIRFKCEGRFKVFFDVDSASLWDHWDWLDDRIDGLLDRDHIGNYLQFGVED</sequence>
<dbReference type="EMBL" id="WVTA01000018">
    <property type="protein sequence ID" value="KAK3197457.1"/>
    <property type="molecule type" value="Genomic_DNA"/>
</dbReference>
<evidence type="ECO:0000256" key="1">
    <source>
        <dbReference type="SAM" id="MobiDB-lite"/>
    </source>
</evidence>
<evidence type="ECO:0000313" key="3">
    <source>
        <dbReference type="EMBL" id="KAK3197457.1"/>
    </source>
</evidence>
<dbReference type="AlphaFoldDB" id="A0AAN6RCW6"/>
<protein>
    <submittedName>
        <fullName evidence="3">Uncharacterized protein</fullName>
    </submittedName>
</protein>
<keyword evidence="2" id="KW-1133">Transmembrane helix</keyword>